<keyword evidence="4 15" id="KW-0963">Cytoplasm</keyword>
<feature type="binding site" evidence="15">
    <location>
        <position position="9"/>
    </location>
    <ligand>
        <name>Mg(2+)</name>
        <dbReference type="ChEBI" id="CHEBI:18420"/>
    </ligand>
</feature>
<evidence type="ECO:0000256" key="15">
    <source>
        <dbReference type="HAMAP-Rule" id="MF_01113"/>
    </source>
</evidence>
<proteinExistence type="inferred from homology"/>
<evidence type="ECO:0000256" key="3">
    <source>
        <dbReference type="ARBA" id="ARBA00022457"/>
    </source>
</evidence>
<comment type="similarity">
    <text evidence="2 15">Belongs to the DNA polymerase type-Y family.</text>
</comment>
<evidence type="ECO:0000256" key="13">
    <source>
        <dbReference type="ARBA" id="ARBA00023204"/>
    </source>
</evidence>
<dbReference type="SUPFAM" id="SSF100879">
    <property type="entry name" value="Lesion bypass DNA polymerase (Y-family), little finger domain"/>
    <property type="match status" value="1"/>
</dbReference>
<dbReference type="Gene3D" id="3.30.1490.100">
    <property type="entry name" value="DNA polymerase, Y-family, little finger domain"/>
    <property type="match status" value="1"/>
</dbReference>
<dbReference type="PROSITE" id="PS50173">
    <property type="entry name" value="UMUC"/>
    <property type="match status" value="1"/>
</dbReference>
<organism evidence="17 18">
    <name type="scientific">Candidatus Brocadia carolinensis</name>
    <dbReference type="NCBI Taxonomy" id="1004156"/>
    <lineage>
        <taxon>Bacteria</taxon>
        <taxon>Pseudomonadati</taxon>
        <taxon>Planctomycetota</taxon>
        <taxon>Candidatus Brocadiia</taxon>
        <taxon>Candidatus Brocadiales</taxon>
        <taxon>Candidatus Brocadiaceae</taxon>
        <taxon>Candidatus Brocadia</taxon>
    </lineage>
</organism>
<evidence type="ECO:0000256" key="4">
    <source>
        <dbReference type="ARBA" id="ARBA00022490"/>
    </source>
</evidence>
<dbReference type="EMBL" id="AYTS01000010">
    <property type="protein sequence ID" value="OOP57849.1"/>
    <property type="molecule type" value="Genomic_DNA"/>
</dbReference>
<keyword evidence="3 15" id="KW-0515">Mutator protein</keyword>
<dbReference type="Pfam" id="PF11799">
    <property type="entry name" value="IMS_C"/>
    <property type="match status" value="1"/>
</dbReference>
<evidence type="ECO:0000256" key="7">
    <source>
        <dbReference type="ARBA" id="ARBA00022705"/>
    </source>
</evidence>
<comment type="subunit">
    <text evidence="15">Monomer.</text>
</comment>
<evidence type="ECO:0000256" key="5">
    <source>
        <dbReference type="ARBA" id="ARBA00022679"/>
    </source>
</evidence>
<dbReference type="Gene3D" id="1.10.150.20">
    <property type="entry name" value="5' to 3' exonuclease, C-terminal subdomain"/>
    <property type="match status" value="1"/>
</dbReference>
<evidence type="ECO:0000256" key="2">
    <source>
        <dbReference type="ARBA" id="ARBA00010945"/>
    </source>
</evidence>
<dbReference type="InterPro" id="IPR043128">
    <property type="entry name" value="Rev_trsase/Diguanyl_cyclase"/>
</dbReference>
<dbReference type="GO" id="GO:0042276">
    <property type="term" value="P:error-prone translesion synthesis"/>
    <property type="evidence" value="ECO:0007669"/>
    <property type="project" value="TreeGrafter"/>
</dbReference>
<dbReference type="GO" id="GO:0000287">
    <property type="term" value="F:magnesium ion binding"/>
    <property type="evidence" value="ECO:0007669"/>
    <property type="project" value="UniProtKB-UniRule"/>
</dbReference>
<dbReference type="InterPro" id="IPR043502">
    <property type="entry name" value="DNA/RNA_pol_sf"/>
</dbReference>
<gene>
    <name evidence="15" type="primary">dinB</name>
    <name evidence="17" type="ORF">AYP45_01045</name>
</gene>
<evidence type="ECO:0000256" key="14">
    <source>
        <dbReference type="ARBA" id="ARBA00049244"/>
    </source>
</evidence>
<dbReference type="CDD" id="cd03586">
    <property type="entry name" value="PolY_Pol_IV_kappa"/>
    <property type="match status" value="1"/>
</dbReference>
<feature type="active site" evidence="15">
    <location>
        <position position="104"/>
    </location>
</feature>
<evidence type="ECO:0000256" key="6">
    <source>
        <dbReference type="ARBA" id="ARBA00022695"/>
    </source>
</evidence>
<keyword evidence="13 15" id="KW-0234">DNA repair</keyword>
<evidence type="ECO:0000256" key="10">
    <source>
        <dbReference type="ARBA" id="ARBA00022842"/>
    </source>
</evidence>
<feature type="binding site" evidence="15">
    <location>
        <position position="103"/>
    </location>
    <ligand>
        <name>Mg(2+)</name>
        <dbReference type="ChEBI" id="CHEBI:18420"/>
    </ligand>
</feature>
<dbReference type="STRING" id="1004156.AYP45_01045"/>
<keyword evidence="8 15" id="KW-0479">Metal-binding</keyword>
<evidence type="ECO:0000256" key="9">
    <source>
        <dbReference type="ARBA" id="ARBA00022763"/>
    </source>
</evidence>
<dbReference type="InterPro" id="IPR050116">
    <property type="entry name" value="DNA_polymerase-Y"/>
</dbReference>
<evidence type="ECO:0000259" key="16">
    <source>
        <dbReference type="PROSITE" id="PS50173"/>
    </source>
</evidence>
<dbReference type="FunFam" id="3.30.1490.100:FF:000004">
    <property type="entry name" value="DNA polymerase IV"/>
    <property type="match status" value="1"/>
</dbReference>
<dbReference type="NCBIfam" id="NF002677">
    <property type="entry name" value="PRK02406.1"/>
    <property type="match status" value="1"/>
</dbReference>
<dbReference type="GO" id="GO:0006261">
    <property type="term" value="P:DNA-templated DNA replication"/>
    <property type="evidence" value="ECO:0007669"/>
    <property type="project" value="UniProtKB-UniRule"/>
</dbReference>
<feature type="domain" description="UmuC" evidence="16">
    <location>
        <begin position="5"/>
        <end position="186"/>
    </location>
</feature>
<dbReference type="GO" id="GO:0005829">
    <property type="term" value="C:cytosol"/>
    <property type="evidence" value="ECO:0007669"/>
    <property type="project" value="TreeGrafter"/>
</dbReference>
<comment type="caution">
    <text evidence="17">The sequence shown here is derived from an EMBL/GenBank/DDBJ whole genome shotgun (WGS) entry which is preliminary data.</text>
</comment>
<comment type="function">
    <text evidence="15">Poorly processive, error-prone DNA polymerase involved in untargeted mutagenesis. Copies undamaged DNA at stalled replication forks, which arise in vivo from mismatched or misaligned primer ends. These misaligned primers can be extended by PolIV. Exhibits no 3'-5' exonuclease (proofreading) activity. May be involved in translesional synthesis, in conjunction with the beta clamp from PolIII.</text>
</comment>
<dbReference type="EC" id="2.7.7.7" evidence="15"/>
<dbReference type="AlphaFoldDB" id="A0A1V4AXV1"/>
<dbReference type="InterPro" id="IPR001126">
    <property type="entry name" value="UmuC"/>
</dbReference>
<dbReference type="Pfam" id="PF21999">
    <property type="entry name" value="IMS_HHH_1"/>
    <property type="match status" value="1"/>
</dbReference>
<keyword evidence="11 15" id="KW-0239">DNA-directed DNA polymerase</keyword>
<dbReference type="GO" id="GO:0009432">
    <property type="term" value="P:SOS response"/>
    <property type="evidence" value="ECO:0007669"/>
    <property type="project" value="TreeGrafter"/>
</dbReference>
<dbReference type="PANTHER" id="PTHR11076">
    <property type="entry name" value="DNA REPAIR POLYMERASE UMUC / TRANSFERASE FAMILY MEMBER"/>
    <property type="match status" value="1"/>
</dbReference>
<dbReference type="GO" id="GO:0006281">
    <property type="term" value="P:DNA repair"/>
    <property type="evidence" value="ECO:0007669"/>
    <property type="project" value="UniProtKB-UniRule"/>
</dbReference>
<dbReference type="InterPro" id="IPR017961">
    <property type="entry name" value="DNA_pol_Y-fam_little_finger"/>
</dbReference>
<dbReference type="Gene3D" id="3.30.70.270">
    <property type="match status" value="1"/>
</dbReference>
<evidence type="ECO:0000256" key="1">
    <source>
        <dbReference type="ARBA" id="ARBA00004496"/>
    </source>
</evidence>
<evidence type="ECO:0000256" key="8">
    <source>
        <dbReference type="ARBA" id="ARBA00022723"/>
    </source>
</evidence>
<name>A0A1V4AXV1_9BACT</name>
<dbReference type="PANTHER" id="PTHR11076:SF33">
    <property type="entry name" value="DNA POLYMERASE KAPPA"/>
    <property type="match status" value="1"/>
</dbReference>
<dbReference type="Proteomes" id="UP000189681">
    <property type="component" value="Unassembled WGS sequence"/>
</dbReference>
<comment type="subcellular location">
    <subcellularLocation>
        <location evidence="1 15">Cytoplasm</location>
    </subcellularLocation>
</comment>
<dbReference type="InterPro" id="IPR022880">
    <property type="entry name" value="DNApol_IV"/>
</dbReference>
<dbReference type="SUPFAM" id="SSF56672">
    <property type="entry name" value="DNA/RNA polymerases"/>
    <property type="match status" value="1"/>
</dbReference>
<evidence type="ECO:0000256" key="12">
    <source>
        <dbReference type="ARBA" id="ARBA00023125"/>
    </source>
</evidence>
<dbReference type="GO" id="GO:0003887">
    <property type="term" value="F:DNA-directed DNA polymerase activity"/>
    <property type="evidence" value="ECO:0007669"/>
    <property type="project" value="UniProtKB-UniRule"/>
</dbReference>
<dbReference type="InterPro" id="IPR053848">
    <property type="entry name" value="IMS_HHH_1"/>
</dbReference>
<accession>A0A1V4AXV1</accession>
<protein>
    <recommendedName>
        <fullName evidence="15">DNA polymerase IV</fullName>
        <shortName evidence="15">Pol IV</shortName>
        <ecNumber evidence="15">2.7.7.7</ecNumber>
    </recommendedName>
</protein>
<keyword evidence="7 15" id="KW-0235">DNA replication</keyword>
<keyword evidence="9 15" id="KW-0227">DNA damage</keyword>
<sequence length="424" mass="47670">MKKTIMHIDMNAFFASVEQQINPFLRGKPIAVIGSNERTVVTTASYEARAYGVKTGMTKYEAQRLCPRIILVAGDTSRYTDTCRRLVGIYQQYTPVVEVYSIDEAFLDITGSIPLFESAVTIAHRIKEDIHKHFGRLTCSVGIAPNKLLAKLGSDMKKPDGLVIIQQEDVERLMEPLPVNALCGIGSRMEKHLADMGITTCGQLKRASIRALRGRFGIIGERLKLMAQGIDNSPVVPAGQEPDAKSVGHSMTIAKDVSDTETLERYTLQLSEMVGRRLRRGGYAGRTVALTLRYHDFHTVTRRNTVGVYMSHSTDIFLVALDIFHAWRLQQPVRLVGVSVSNLTKHLAQIPLFRSDRNKQAATRAMDEINDRYGDFCITWGTLTEWYHHKGVISPSWRPDGMKHVNLSIQKTKRENSHLHQKGR</sequence>
<keyword evidence="5 15" id="KW-0808">Transferase</keyword>
<feature type="site" description="Substrate discrimination" evidence="15">
    <location>
        <position position="14"/>
    </location>
</feature>
<dbReference type="GO" id="GO:0003684">
    <property type="term" value="F:damaged DNA binding"/>
    <property type="evidence" value="ECO:0007669"/>
    <property type="project" value="InterPro"/>
</dbReference>
<evidence type="ECO:0000256" key="11">
    <source>
        <dbReference type="ARBA" id="ARBA00022932"/>
    </source>
</evidence>
<dbReference type="Gene3D" id="3.40.1170.60">
    <property type="match status" value="1"/>
</dbReference>
<dbReference type="InterPro" id="IPR036775">
    <property type="entry name" value="DNA_pol_Y-fam_lit_finger_sf"/>
</dbReference>
<dbReference type="HAMAP" id="MF_01113">
    <property type="entry name" value="DNApol_IV"/>
    <property type="match status" value="1"/>
</dbReference>
<dbReference type="Pfam" id="PF00817">
    <property type="entry name" value="IMS"/>
    <property type="match status" value="1"/>
</dbReference>
<reference evidence="17 18" key="1">
    <citation type="journal article" date="2017" name="Water Res.">
        <title>Discovery and metagenomic analysis of an anammox bacterial enrichment related to Candidatus "Brocadia caroliniensis" in a full-scale glycerol-fed nitritation-denitritation separate centrate treatment process.</title>
        <authorList>
            <person name="Park H."/>
            <person name="Brotto A.C."/>
            <person name="van Loosdrecht M.C."/>
            <person name="Chandran K."/>
        </authorList>
    </citation>
    <scope>NUCLEOTIDE SEQUENCE [LARGE SCALE GENOMIC DNA]</scope>
    <source>
        <strain evidence="17">26THWARD</strain>
    </source>
</reference>
<keyword evidence="12 15" id="KW-0238">DNA-binding</keyword>
<keyword evidence="10 15" id="KW-0460">Magnesium</keyword>
<dbReference type="FunFam" id="3.40.1170.60:FF:000003">
    <property type="entry name" value="DNA polymerase eta"/>
    <property type="match status" value="1"/>
</dbReference>
<keyword evidence="6 15" id="KW-0548">Nucleotidyltransferase</keyword>
<evidence type="ECO:0000313" key="18">
    <source>
        <dbReference type="Proteomes" id="UP000189681"/>
    </source>
</evidence>
<comment type="catalytic activity">
    <reaction evidence="14 15">
        <text>DNA(n) + a 2'-deoxyribonucleoside 5'-triphosphate = DNA(n+1) + diphosphate</text>
        <dbReference type="Rhea" id="RHEA:22508"/>
        <dbReference type="Rhea" id="RHEA-COMP:17339"/>
        <dbReference type="Rhea" id="RHEA-COMP:17340"/>
        <dbReference type="ChEBI" id="CHEBI:33019"/>
        <dbReference type="ChEBI" id="CHEBI:61560"/>
        <dbReference type="ChEBI" id="CHEBI:173112"/>
        <dbReference type="EC" id="2.7.7.7"/>
    </reaction>
</comment>
<comment type="cofactor">
    <cofactor evidence="15">
        <name>Mg(2+)</name>
        <dbReference type="ChEBI" id="CHEBI:18420"/>
    </cofactor>
    <text evidence="15">Binds 2 magnesium ions per subunit.</text>
</comment>
<evidence type="ECO:0000313" key="17">
    <source>
        <dbReference type="EMBL" id="OOP57849.1"/>
    </source>
</evidence>